<dbReference type="EMBL" id="LAZR01033392">
    <property type="protein sequence ID" value="KKL48217.1"/>
    <property type="molecule type" value="Genomic_DNA"/>
</dbReference>
<accession>A0A0F9FAT0</accession>
<gene>
    <name evidence="1" type="ORF">LCGC14_2327700</name>
</gene>
<reference evidence="1" key="1">
    <citation type="journal article" date="2015" name="Nature">
        <title>Complex archaea that bridge the gap between prokaryotes and eukaryotes.</title>
        <authorList>
            <person name="Spang A."/>
            <person name="Saw J.H."/>
            <person name="Jorgensen S.L."/>
            <person name="Zaremba-Niedzwiedzka K."/>
            <person name="Martijn J."/>
            <person name="Lind A.E."/>
            <person name="van Eijk R."/>
            <person name="Schleper C."/>
            <person name="Guy L."/>
            <person name="Ettema T.J."/>
        </authorList>
    </citation>
    <scope>NUCLEOTIDE SEQUENCE</scope>
</reference>
<proteinExistence type="predicted"/>
<feature type="non-terminal residue" evidence="1">
    <location>
        <position position="87"/>
    </location>
</feature>
<sequence length="87" mass="9830">MLPGTTVVMGQDYKKCCLSEGIHQFIDALAGIGHSDRSIDDLIRPEILKWLKQRLSDCKKIGEFVNKFLAHSATPESRSYRNPPELD</sequence>
<dbReference type="AlphaFoldDB" id="A0A0F9FAT0"/>
<organism evidence="1">
    <name type="scientific">marine sediment metagenome</name>
    <dbReference type="NCBI Taxonomy" id="412755"/>
    <lineage>
        <taxon>unclassified sequences</taxon>
        <taxon>metagenomes</taxon>
        <taxon>ecological metagenomes</taxon>
    </lineage>
</organism>
<name>A0A0F9FAT0_9ZZZZ</name>
<protein>
    <submittedName>
        <fullName evidence="1">Uncharacterized protein</fullName>
    </submittedName>
</protein>
<comment type="caution">
    <text evidence="1">The sequence shown here is derived from an EMBL/GenBank/DDBJ whole genome shotgun (WGS) entry which is preliminary data.</text>
</comment>
<evidence type="ECO:0000313" key="1">
    <source>
        <dbReference type="EMBL" id="KKL48217.1"/>
    </source>
</evidence>